<dbReference type="SUPFAM" id="SSF54768">
    <property type="entry name" value="dsRNA-binding domain-like"/>
    <property type="match status" value="1"/>
</dbReference>
<proteinExistence type="predicted"/>
<keyword evidence="3" id="KW-1185">Reference proteome</keyword>
<dbReference type="InterPro" id="IPR002999">
    <property type="entry name" value="Tudor"/>
</dbReference>
<gene>
    <name evidence="2" type="ORF">CHIRRI_LOCUS9144</name>
</gene>
<protein>
    <recommendedName>
        <fullName evidence="1">Tudor domain-containing protein</fullName>
    </recommendedName>
</protein>
<dbReference type="Gene3D" id="3.30.160.20">
    <property type="match status" value="1"/>
</dbReference>
<dbReference type="Gene3D" id="2.40.50.90">
    <property type="match status" value="3"/>
</dbReference>
<dbReference type="CDD" id="cd00048">
    <property type="entry name" value="DSRM_SF"/>
    <property type="match status" value="1"/>
</dbReference>
<dbReference type="Pfam" id="PF00567">
    <property type="entry name" value="TUDOR"/>
    <property type="match status" value="3"/>
</dbReference>
<dbReference type="OrthoDB" id="10034606at2759"/>
<dbReference type="PANTHER" id="PTHR22948">
    <property type="entry name" value="TUDOR DOMAIN CONTAINING PROTEIN"/>
    <property type="match status" value="1"/>
</dbReference>
<dbReference type="Gene3D" id="2.30.30.140">
    <property type="match status" value="3"/>
</dbReference>
<reference evidence="2" key="1">
    <citation type="submission" date="2022-01" db="EMBL/GenBank/DDBJ databases">
        <authorList>
            <person name="King R."/>
        </authorList>
    </citation>
    <scope>NUCLEOTIDE SEQUENCE</scope>
</reference>
<dbReference type="SMART" id="SM00333">
    <property type="entry name" value="TUDOR"/>
    <property type="match status" value="2"/>
</dbReference>
<accession>A0A9N9RW59</accession>
<dbReference type="InterPro" id="IPR035437">
    <property type="entry name" value="SNase_OB-fold_sf"/>
</dbReference>
<dbReference type="InterPro" id="IPR050621">
    <property type="entry name" value="Tudor_domain_containing"/>
</dbReference>
<dbReference type="CDD" id="cd20379">
    <property type="entry name" value="Tudor_dTUD-like"/>
    <property type="match status" value="1"/>
</dbReference>
<dbReference type="Proteomes" id="UP001153620">
    <property type="component" value="Chromosome 3"/>
</dbReference>
<sequence>MDRVPSDEALTETLKSLIISRKGPVTVPQLQRDYEELEGRKIPELKLQSIMKFNKTFHYLKPANGIEERFDVRYAARLNRPKPQHRNGNNNNNNQPMIIRTLKAPIAPRNRSINSSTNNNNNNVFQKNYNPQIGNGHAAVKPLPKLTMPLSERLKRKGELSPEDIKAANSVNIPDSWFISPGSHYDKLIKYCQMMSIDAPELKFLDNPLTKGSLTCQVTINGKTYMSYNDFSPSKAEAQEACCKVAVNEIKREEDLARNPLDLSNDFDLAQKIWSMIRNSIGGVFSKHIANLYIENYKLSLPENWNQIVKFFDRQLFTFEMISCNEEIIFAIGDGSIDRPLTPNNPTQNIPELVYPWKDKLWNIFVTSAFSPNEICGRLIGAEYSDALDKLLNDIEIFMMSNKERAMEIKANHIYLTSIESCWHRIKVIEMAEKEANCICIDNGDIEWIPFNDIFVCKPEFLIIAAQAFKLSLFGLEEFENDPNIIQQTLFEPFIYKSLVAEIMMNQEYYEANRTKPIKMILYDTSTDDDVNLNEILMNSILKSVQPPTLNQKDSNQIVITHIGDDAIYCQLLKSYSYIQQLINNISKDDINQYRGPYADKSDKKKVYLVYNDKLKNWFRARVDKLIDNDSILMFLIDHGYKIIVRNQDIYRLDKVSYVLSLYPTQVIKMGLFGVTFTDDVRKRLLGILPSGRTVFAKVVSIASGNFPQVNLFMYSTHNSESIIININEQFAKVLGTDLQSFSPNEPLIKLERRQLKNNGEFINIFVSLVSSPLSFIIQLQDDLKNLNSLLSDLKSHCKSIGKFTSLTDIQKGECYAVFDDDSQKWVRASVESLIDKNFINCLFVDSGNFKTISLDKMRTLPNKFRTLPKLALKARLYGVKPANKDFTPDDAIYFKKMTENKSFPAVIKNVHSSDPYEKQEVYEIVLFGKNEKIHDLLIKEGRALSY</sequence>
<organism evidence="2 3">
    <name type="scientific">Chironomus riparius</name>
    <dbReference type="NCBI Taxonomy" id="315576"/>
    <lineage>
        <taxon>Eukaryota</taxon>
        <taxon>Metazoa</taxon>
        <taxon>Ecdysozoa</taxon>
        <taxon>Arthropoda</taxon>
        <taxon>Hexapoda</taxon>
        <taxon>Insecta</taxon>
        <taxon>Pterygota</taxon>
        <taxon>Neoptera</taxon>
        <taxon>Endopterygota</taxon>
        <taxon>Diptera</taxon>
        <taxon>Nematocera</taxon>
        <taxon>Chironomoidea</taxon>
        <taxon>Chironomidae</taxon>
        <taxon>Chironominae</taxon>
        <taxon>Chironomus</taxon>
    </lineage>
</organism>
<dbReference type="AlphaFoldDB" id="A0A9N9RW59"/>
<dbReference type="PANTHER" id="PTHR22948:SF76">
    <property type="entry name" value="FI20010P1-RELATED"/>
    <property type="match status" value="1"/>
</dbReference>
<evidence type="ECO:0000313" key="3">
    <source>
        <dbReference type="Proteomes" id="UP001153620"/>
    </source>
</evidence>
<dbReference type="GO" id="GO:0005737">
    <property type="term" value="C:cytoplasm"/>
    <property type="evidence" value="ECO:0007669"/>
    <property type="project" value="UniProtKB-ARBA"/>
</dbReference>
<evidence type="ECO:0000313" key="2">
    <source>
        <dbReference type="EMBL" id="CAG9806284.1"/>
    </source>
</evidence>
<dbReference type="SUPFAM" id="SSF63748">
    <property type="entry name" value="Tudor/PWWP/MBT"/>
    <property type="match status" value="3"/>
</dbReference>
<feature type="domain" description="Tudor" evidence="1">
    <location>
        <begin position="602"/>
        <end position="658"/>
    </location>
</feature>
<name>A0A9N9RW59_9DIPT</name>
<dbReference type="EMBL" id="OU895879">
    <property type="protein sequence ID" value="CAG9806284.1"/>
    <property type="molecule type" value="Genomic_DNA"/>
</dbReference>
<feature type="domain" description="Tudor" evidence="1">
    <location>
        <begin position="808"/>
        <end position="866"/>
    </location>
</feature>
<evidence type="ECO:0000259" key="1">
    <source>
        <dbReference type="SMART" id="SM00333"/>
    </source>
</evidence>
<reference evidence="2" key="2">
    <citation type="submission" date="2022-10" db="EMBL/GenBank/DDBJ databases">
        <authorList>
            <consortium name="ENA_rothamsted_submissions"/>
            <consortium name="culmorum"/>
            <person name="King R."/>
        </authorList>
    </citation>
    <scope>NUCLEOTIDE SEQUENCE</scope>
</reference>